<keyword evidence="5" id="KW-0862">Zinc</keyword>
<dbReference type="FunFam" id="3.30.50.10:FF:000032">
    <property type="entry name" value="Transcription factor GATA-3"/>
    <property type="match status" value="2"/>
</dbReference>
<dbReference type="PRINTS" id="PR00619">
    <property type="entry name" value="GATAZNFINGER"/>
</dbReference>
<dbReference type="SMART" id="SM00401">
    <property type="entry name" value="ZnF_GATA"/>
    <property type="match status" value="4"/>
</dbReference>
<feature type="region of interest" description="Disordered" evidence="12">
    <location>
        <begin position="447"/>
        <end position="546"/>
    </location>
</feature>
<dbReference type="PANTHER" id="PTHR10071">
    <property type="entry name" value="TRANSCRIPTION FACTOR GATA FAMILY MEMBER"/>
    <property type="match status" value="1"/>
</dbReference>
<evidence type="ECO:0000256" key="3">
    <source>
        <dbReference type="ARBA" id="ARBA00022737"/>
    </source>
</evidence>
<dbReference type="Proteomes" id="UP000183832">
    <property type="component" value="Unassembled WGS sequence"/>
</dbReference>
<feature type="compositionally biased region" description="Polar residues" evidence="12">
    <location>
        <begin position="891"/>
        <end position="916"/>
    </location>
</feature>
<dbReference type="GO" id="GO:0005634">
    <property type="term" value="C:nucleus"/>
    <property type="evidence" value="ECO:0007669"/>
    <property type="project" value="UniProtKB-SubCell"/>
</dbReference>
<feature type="domain" description="GATA-type" evidence="13">
    <location>
        <begin position="349"/>
        <end position="403"/>
    </location>
</feature>
<keyword evidence="4 11" id="KW-0863">Zinc-finger</keyword>
<dbReference type="GO" id="GO:0008270">
    <property type="term" value="F:zinc ion binding"/>
    <property type="evidence" value="ECO:0007669"/>
    <property type="project" value="UniProtKB-KW"/>
</dbReference>
<keyword evidence="8" id="KW-0010">Activator</keyword>
<dbReference type="AlphaFoldDB" id="A0A1J1IH28"/>
<feature type="region of interest" description="Disordered" evidence="12">
    <location>
        <begin position="141"/>
        <end position="169"/>
    </location>
</feature>
<evidence type="ECO:0000256" key="8">
    <source>
        <dbReference type="ARBA" id="ARBA00023159"/>
    </source>
</evidence>
<evidence type="ECO:0000256" key="6">
    <source>
        <dbReference type="ARBA" id="ARBA00023015"/>
    </source>
</evidence>
<dbReference type="OrthoDB" id="515401at2759"/>
<evidence type="ECO:0000313" key="14">
    <source>
        <dbReference type="EMBL" id="CRK98342.1"/>
    </source>
</evidence>
<proteinExistence type="predicted"/>
<feature type="domain" description="GATA-type" evidence="13">
    <location>
        <begin position="403"/>
        <end position="456"/>
    </location>
</feature>
<keyword evidence="2" id="KW-0479">Metal-binding</keyword>
<keyword evidence="10" id="KW-0539">Nucleus</keyword>
<dbReference type="PROSITE" id="PS00344">
    <property type="entry name" value="GATA_ZN_FINGER_1"/>
    <property type="match status" value="4"/>
</dbReference>
<organism evidence="14 15">
    <name type="scientific">Clunio marinus</name>
    <dbReference type="NCBI Taxonomy" id="568069"/>
    <lineage>
        <taxon>Eukaryota</taxon>
        <taxon>Metazoa</taxon>
        <taxon>Ecdysozoa</taxon>
        <taxon>Arthropoda</taxon>
        <taxon>Hexapoda</taxon>
        <taxon>Insecta</taxon>
        <taxon>Pterygota</taxon>
        <taxon>Neoptera</taxon>
        <taxon>Endopterygota</taxon>
        <taxon>Diptera</taxon>
        <taxon>Nematocera</taxon>
        <taxon>Chironomoidea</taxon>
        <taxon>Chironomidae</taxon>
        <taxon>Clunio</taxon>
    </lineage>
</organism>
<evidence type="ECO:0000256" key="2">
    <source>
        <dbReference type="ARBA" id="ARBA00022723"/>
    </source>
</evidence>
<feature type="domain" description="GATA-type" evidence="13">
    <location>
        <begin position="1105"/>
        <end position="1158"/>
    </location>
</feature>
<dbReference type="Gene3D" id="3.30.50.10">
    <property type="entry name" value="Erythroid Transcription Factor GATA-1, subunit A"/>
    <property type="match status" value="4"/>
</dbReference>
<keyword evidence="9" id="KW-0804">Transcription</keyword>
<keyword evidence="3" id="KW-0677">Repeat</keyword>
<feature type="compositionally biased region" description="Polar residues" evidence="12">
    <location>
        <begin position="141"/>
        <end position="152"/>
    </location>
</feature>
<feature type="compositionally biased region" description="Basic and acidic residues" evidence="12">
    <location>
        <begin position="153"/>
        <end position="162"/>
    </location>
</feature>
<feature type="compositionally biased region" description="Low complexity" evidence="12">
    <location>
        <begin position="470"/>
        <end position="485"/>
    </location>
</feature>
<feature type="compositionally biased region" description="Low complexity" evidence="12">
    <location>
        <begin position="501"/>
        <end position="531"/>
    </location>
</feature>
<dbReference type="InterPro" id="IPR013088">
    <property type="entry name" value="Znf_NHR/GATA"/>
</dbReference>
<evidence type="ECO:0000256" key="7">
    <source>
        <dbReference type="ARBA" id="ARBA00023125"/>
    </source>
</evidence>
<dbReference type="InterPro" id="IPR000679">
    <property type="entry name" value="Znf_GATA"/>
</dbReference>
<protein>
    <submittedName>
        <fullName evidence="14">CLUMA_CG011704, isoform A</fullName>
    </submittedName>
</protein>
<evidence type="ECO:0000256" key="4">
    <source>
        <dbReference type="ARBA" id="ARBA00022771"/>
    </source>
</evidence>
<name>A0A1J1IH28_9DIPT</name>
<keyword evidence="6" id="KW-0805">Transcription regulation</keyword>
<dbReference type="PANTHER" id="PTHR10071:SF281">
    <property type="entry name" value="BOX A-BINDING FACTOR-RELATED"/>
    <property type="match status" value="1"/>
</dbReference>
<dbReference type="CDD" id="cd00202">
    <property type="entry name" value="ZnF_GATA"/>
    <property type="match status" value="3"/>
</dbReference>
<evidence type="ECO:0000256" key="12">
    <source>
        <dbReference type="SAM" id="MobiDB-lite"/>
    </source>
</evidence>
<dbReference type="GO" id="GO:0045165">
    <property type="term" value="P:cell fate commitment"/>
    <property type="evidence" value="ECO:0007669"/>
    <property type="project" value="TreeGrafter"/>
</dbReference>
<feature type="region of interest" description="Disordered" evidence="12">
    <location>
        <begin position="869"/>
        <end position="916"/>
    </location>
</feature>
<keyword evidence="7" id="KW-0238">DNA-binding</keyword>
<dbReference type="GO" id="GO:0000981">
    <property type="term" value="F:DNA-binding transcription factor activity, RNA polymerase II-specific"/>
    <property type="evidence" value="ECO:0007669"/>
    <property type="project" value="TreeGrafter"/>
</dbReference>
<evidence type="ECO:0000256" key="9">
    <source>
        <dbReference type="ARBA" id="ARBA00023163"/>
    </source>
</evidence>
<keyword evidence="15" id="KW-1185">Reference proteome</keyword>
<evidence type="ECO:0000256" key="10">
    <source>
        <dbReference type="ARBA" id="ARBA00023242"/>
    </source>
</evidence>
<dbReference type="InterPro" id="IPR039355">
    <property type="entry name" value="Transcription_factor_GATA"/>
</dbReference>
<dbReference type="GO" id="GO:0045944">
    <property type="term" value="P:positive regulation of transcription by RNA polymerase II"/>
    <property type="evidence" value="ECO:0007669"/>
    <property type="project" value="TreeGrafter"/>
</dbReference>
<dbReference type="FunFam" id="3.30.50.10:FF:000001">
    <property type="entry name" value="GATA transcription factor (GATAd)"/>
    <property type="match status" value="1"/>
</dbReference>
<dbReference type="GO" id="GO:0000122">
    <property type="term" value="P:negative regulation of transcription by RNA polymerase II"/>
    <property type="evidence" value="ECO:0007669"/>
    <property type="project" value="TreeGrafter"/>
</dbReference>
<dbReference type="PROSITE" id="PS50114">
    <property type="entry name" value="GATA_ZN_FINGER_2"/>
    <property type="match status" value="4"/>
</dbReference>
<evidence type="ECO:0000256" key="11">
    <source>
        <dbReference type="PROSITE-ProRule" id="PRU00094"/>
    </source>
</evidence>
<accession>A0A1J1IH28</accession>
<dbReference type="Pfam" id="PF00320">
    <property type="entry name" value="GATA"/>
    <property type="match status" value="4"/>
</dbReference>
<dbReference type="STRING" id="568069.A0A1J1IH28"/>
<dbReference type="SUPFAM" id="SSF57716">
    <property type="entry name" value="Glucocorticoid receptor-like (DNA-binding domain)"/>
    <property type="match status" value="4"/>
</dbReference>
<evidence type="ECO:0000259" key="13">
    <source>
        <dbReference type="PROSITE" id="PS50114"/>
    </source>
</evidence>
<dbReference type="GO" id="GO:0000978">
    <property type="term" value="F:RNA polymerase II cis-regulatory region sequence-specific DNA binding"/>
    <property type="evidence" value="ECO:0007669"/>
    <property type="project" value="TreeGrafter"/>
</dbReference>
<feature type="region of interest" description="Disordered" evidence="12">
    <location>
        <begin position="1084"/>
        <end position="1106"/>
    </location>
</feature>
<evidence type="ECO:0000256" key="1">
    <source>
        <dbReference type="ARBA" id="ARBA00004123"/>
    </source>
</evidence>
<feature type="domain" description="GATA-type" evidence="13">
    <location>
        <begin position="1046"/>
        <end position="1106"/>
    </location>
</feature>
<comment type="subcellular location">
    <subcellularLocation>
        <location evidence="1">Nucleus</location>
    </subcellularLocation>
</comment>
<evidence type="ECO:0000256" key="5">
    <source>
        <dbReference type="ARBA" id="ARBA00022833"/>
    </source>
</evidence>
<evidence type="ECO:0000313" key="15">
    <source>
        <dbReference type="Proteomes" id="UP000183832"/>
    </source>
</evidence>
<feature type="compositionally biased region" description="Low complexity" evidence="12">
    <location>
        <begin position="869"/>
        <end position="890"/>
    </location>
</feature>
<reference evidence="14 15" key="1">
    <citation type="submission" date="2015-04" db="EMBL/GenBank/DDBJ databases">
        <authorList>
            <person name="Syromyatnikov M.Y."/>
            <person name="Popov V.N."/>
        </authorList>
    </citation>
    <scope>NUCLEOTIDE SEQUENCE [LARGE SCALE GENOMIC DNA]</scope>
</reference>
<sequence>MTKNRIPSIDYSVQYQSQNSVQTSDVNLSFRNNNYNPYAGTMKGNLMTLSQFNDILSPPSSVSSSSGYDISDNNNNSFINIDQTLHLHSIEDVFRDEFKYENNFLVEDVSAGNYTTLTNAAATTAPHDLYHLHDYQRSYIHNHSTSSGGNSRSPDDYGHDDYDNGGMQSFTQLTNLTTRTNGIYSSSPNPGTDHIMSYDSTHVLSPTSPYSRNFSPATTQPTTGISSYLTSMSPGLDQQHIMWPVNVNEDFLSARGGKLPEFHRFTSSSFVSQPKNPHYTSSFCGQNDWNTYLSSSSSANGHDTKPLTSLTHSAVAQPTRGRPSQQHLPASQSLSAITHTQAYIYDDSCDIGRECVNCGAISTPLWRRDGTGHYLCNACGLYHKMNGMNRPLVKQPRRLPATRRTGLKCSNCNTIQTSLWRRNAQGEPVCNACGLYYKLHNVNRPITMKKEQIQTRKRKPKGMKNPDGPPSKSSKNSSGLGVNKKYLMGTNGTNQRKNKNTKNLVLTNLDSQTGTSSSSSTTPSRTPQHQTNHNLSPVSYTSQVPSPLTTITPSIPTMTPLSSAGMPMSSNNSVITTSSSSMMSMNQNSNNGNINYPQLTPLPAINNHLYQQTSMMNSDINHSPTCFQANFPNMDTQAETSEGKVENISDRQQGMTPEGNADDAKIEKQAQEVSAASSSPLVTVQEIIPTSATLPTTVIATRQRMITTQGHIREISVAQSQEETEQYEQYQITASGDDQNVYTYEPTSGGLIAIAAQPENLQATGILKRDILIEKEHNSNNGNGPTINVVNTEPQTVYVELKNDNIEQGRYLSNPIRYESADRYHRFAYHGLPSHNPSHIVHHQRELTLKAEGGHQTPQEIQIYEAEQGSQNHHQNNQQNNEQNNISDQQGNESKTHYTNLEPVGTSQNSYYISSDSYQPSNSNGFTYLPTPTSKEGPYVYHPSSPVLYKNDPSLNSTISAKHQPPHYTQAYENNAMQPTPPVSHQVYYKSDGQYGWPGALDYNSGFSGPTIIVENPTPPDYLTNGHHQWQIGTIATEGYDSSIIGNDLRECVNCASSDTPLWRRDNIGHSLCNRCALYNKQNNVPRPTNRMPKAKAPSAVSGNKRSGLSCNNCNTTQTTLWRRNSQGEPVCNACGLYYKLHNVSRPLTMKKEGIQTRKRKPKAQTPMKPQMEKILPPMMPSQIQMPHHEMHVTQPLPAHDHYINVSQASSHLRHAPIPSSIGIDVNRHGDIPTSHSVITSVTADRTNN</sequence>
<feature type="compositionally biased region" description="Polar residues" evidence="12">
    <location>
        <begin position="532"/>
        <end position="544"/>
    </location>
</feature>
<dbReference type="EMBL" id="CVRI01000047">
    <property type="protein sequence ID" value="CRK98342.1"/>
    <property type="molecule type" value="Genomic_DNA"/>
</dbReference>
<gene>
    <name evidence="14" type="ORF">CLUMA_CG011704</name>
</gene>